<dbReference type="AlphaFoldDB" id="A0A4R1YHF8"/>
<evidence type="ECO:0000313" key="1">
    <source>
        <dbReference type="EMBL" id="TCM75673.1"/>
    </source>
</evidence>
<dbReference type="Proteomes" id="UP000295277">
    <property type="component" value="Unassembled WGS sequence"/>
</dbReference>
<name>A0A4R1YHF8_9RHOB</name>
<organism evidence="1 2">
    <name type="scientific">Rhodovulum steppense</name>
    <dbReference type="NCBI Taxonomy" id="540251"/>
    <lineage>
        <taxon>Bacteria</taxon>
        <taxon>Pseudomonadati</taxon>
        <taxon>Pseudomonadota</taxon>
        <taxon>Alphaproteobacteria</taxon>
        <taxon>Rhodobacterales</taxon>
        <taxon>Paracoccaceae</taxon>
        <taxon>Rhodovulum</taxon>
    </lineage>
</organism>
<dbReference type="Pfam" id="PF06296">
    <property type="entry name" value="RelE"/>
    <property type="match status" value="1"/>
</dbReference>
<sequence>MNLVTVVETPEFQRRARSLMSEDERLALIDFVARNPTAGVSIGGGVRKFRFARDGGGKSGGYRVIHFFSPEAGVPIFLITVFAKNEKANLTPRETDMVRQLGEALAASYGRTR</sequence>
<dbReference type="PIRSF" id="PIRSF039032">
    <property type="entry name" value="HigB-2"/>
    <property type="match status" value="1"/>
</dbReference>
<proteinExistence type="predicted"/>
<evidence type="ECO:0000313" key="2">
    <source>
        <dbReference type="Proteomes" id="UP000295277"/>
    </source>
</evidence>
<dbReference type="EMBL" id="SLVM01000037">
    <property type="protein sequence ID" value="TCM75673.1"/>
    <property type="molecule type" value="Genomic_DNA"/>
</dbReference>
<dbReference type="InterPro" id="IPR009387">
    <property type="entry name" value="HigB-2"/>
</dbReference>
<protein>
    <recommendedName>
        <fullName evidence="3">RelE toxin of RelEB toxin-antitoxin system</fullName>
    </recommendedName>
</protein>
<evidence type="ECO:0008006" key="3">
    <source>
        <dbReference type="Google" id="ProtNLM"/>
    </source>
</evidence>
<reference evidence="1 2" key="1">
    <citation type="submission" date="2019-03" db="EMBL/GenBank/DDBJ databases">
        <title>Genomic Encyclopedia of Type Strains, Phase IV (KMG-IV): sequencing the most valuable type-strain genomes for metagenomic binning, comparative biology and taxonomic classification.</title>
        <authorList>
            <person name="Goeker M."/>
        </authorList>
    </citation>
    <scope>NUCLEOTIDE SEQUENCE [LARGE SCALE GENOMIC DNA]</scope>
    <source>
        <strain evidence="1 2">DSM 21153</strain>
    </source>
</reference>
<accession>A0A4R1YHF8</accession>
<keyword evidence="2" id="KW-1185">Reference proteome</keyword>
<gene>
    <name evidence="1" type="ORF">EV216_1372</name>
</gene>
<comment type="caution">
    <text evidence="1">The sequence shown here is derived from an EMBL/GenBank/DDBJ whole genome shotgun (WGS) entry which is preliminary data.</text>
</comment>